<dbReference type="GO" id="GO:0017148">
    <property type="term" value="P:negative regulation of translation"/>
    <property type="evidence" value="ECO:0007669"/>
    <property type="project" value="UniProtKB-UniRule"/>
</dbReference>
<keyword evidence="2" id="KW-0678">Repressor</keyword>
<evidence type="ECO:0000256" key="1">
    <source>
        <dbReference type="ARBA" id="ARBA00010574"/>
    </source>
</evidence>
<keyword evidence="2" id="KW-0963">Cytoplasm</keyword>
<proteinExistence type="inferred from homology"/>
<dbReference type="SUPFAM" id="SSF81301">
    <property type="entry name" value="Nucleotidyltransferase"/>
    <property type="match status" value="1"/>
</dbReference>
<comment type="function">
    <text evidence="2">Functions as a ribosomal silencing factor. Interacts with ribosomal protein uL14 (rplN), blocking formation of intersubunit bridge B8. Prevents association of the 30S and 50S ribosomal subunits and the formation of functional ribosomes, thus repressing translation.</text>
</comment>
<dbReference type="GO" id="GO:0090071">
    <property type="term" value="P:negative regulation of ribosome biogenesis"/>
    <property type="evidence" value="ECO:0007669"/>
    <property type="project" value="UniProtKB-UniRule"/>
</dbReference>
<dbReference type="InterPro" id="IPR043519">
    <property type="entry name" value="NT_sf"/>
</dbReference>
<dbReference type="Pfam" id="PF02410">
    <property type="entry name" value="RsfS"/>
    <property type="match status" value="1"/>
</dbReference>
<comment type="subcellular location">
    <subcellularLocation>
        <location evidence="2">Cytoplasm</location>
    </subcellularLocation>
</comment>
<reference evidence="3" key="1">
    <citation type="submission" date="2021-03" db="EMBL/GenBank/DDBJ databases">
        <title>Acanthopleuribacteraceae sp. M133.</title>
        <authorList>
            <person name="Wang G."/>
        </authorList>
    </citation>
    <scope>NUCLEOTIDE SEQUENCE</scope>
    <source>
        <strain evidence="3">M133</strain>
    </source>
</reference>
<dbReference type="InterPro" id="IPR004394">
    <property type="entry name" value="Iojap/RsfS/C7orf30"/>
</dbReference>
<dbReference type="GO" id="GO:0042256">
    <property type="term" value="P:cytosolic ribosome assembly"/>
    <property type="evidence" value="ECO:0007669"/>
    <property type="project" value="UniProtKB-UniRule"/>
</dbReference>
<dbReference type="EMBL" id="CP071793">
    <property type="protein sequence ID" value="QTD53257.1"/>
    <property type="molecule type" value="Genomic_DNA"/>
</dbReference>
<protein>
    <recommendedName>
        <fullName evidence="2">Ribosomal silencing factor RsfS</fullName>
    </recommendedName>
</protein>
<comment type="similarity">
    <text evidence="1 2">Belongs to the Iojap/RsfS family.</text>
</comment>
<name>A0A8A4TV72_SULCO</name>
<dbReference type="PANTHER" id="PTHR21043">
    <property type="entry name" value="IOJAP SUPERFAMILY ORTHOLOG"/>
    <property type="match status" value="1"/>
</dbReference>
<keyword evidence="2" id="KW-0810">Translation regulation</keyword>
<evidence type="ECO:0000313" key="3">
    <source>
        <dbReference type="EMBL" id="QTD53257.1"/>
    </source>
</evidence>
<dbReference type="AlphaFoldDB" id="A0A8A4TV72"/>
<dbReference type="HAMAP" id="MF_01477">
    <property type="entry name" value="Iojap_RsfS"/>
    <property type="match status" value="1"/>
</dbReference>
<evidence type="ECO:0000313" key="4">
    <source>
        <dbReference type="Proteomes" id="UP000663929"/>
    </source>
</evidence>
<dbReference type="PANTHER" id="PTHR21043:SF0">
    <property type="entry name" value="MITOCHONDRIAL ASSEMBLY OF RIBOSOMAL LARGE SUBUNIT PROTEIN 1"/>
    <property type="match status" value="1"/>
</dbReference>
<dbReference type="NCBIfam" id="TIGR00090">
    <property type="entry name" value="rsfS_iojap_ybeB"/>
    <property type="match status" value="1"/>
</dbReference>
<keyword evidence="4" id="KW-1185">Reference proteome</keyword>
<gene>
    <name evidence="2 3" type="primary">rsfS</name>
    <name evidence="3" type="ORF">J3U87_12450</name>
</gene>
<sequence length="125" mass="14360">MHTEELLQFVISIAEEFKAVDLKTLHITEKCSFTDYFVIMTGTSTTHIQSIAEEITLRCKKAGHRPTDVEGMSKGEWTLIDFGDVVVHIFSAEKREFYNLEEIWKQIEAPDLDRELAVGQQVAER</sequence>
<dbReference type="Gene3D" id="3.30.460.10">
    <property type="entry name" value="Beta Polymerase, domain 2"/>
    <property type="match status" value="1"/>
</dbReference>
<dbReference type="GO" id="GO:0043023">
    <property type="term" value="F:ribosomal large subunit binding"/>
    <property type="evidence" value="ECO:0007669"/>
    <property type="project" value="TreeGrafter"/>
</dbReference>
<dbReference type="RefSeq" id="WP_237383359.1">
    <property type="nucleotide sequence ID" value="NZ_CP071793.1"/>
</dbReference>
<dbReference type="Proteomes" id="UP000663929">
    <property type="component" value="Chromosome"/>
</dbReference>
<comment type="subunit">
    <text evidence="2">Interacts with ribosomal protein uL14 (rplN).</text>
</comment>
<accession>A0A8A4TV72</accession>
<evidence type="ECO:0000256" key="2">
    <source>
        <dbReference type="HAMAP-Rule" id="MF_01477"/>
    </source>
</evidence>
<dbReference type="GO" id="GO:0005737">
    <property type="term" value="C:cytoplasm"/>
    <property type="evidence" value="ECO:0007669"/>
    <property type="project" value="UniProtKB-SubCell"/>
</dbReference>
<organism evidence="3 4">
    <name type="scientific">Sulfidibacter corallicola</name>
    <dbReference type="NCBI Taxonomy" id="2818388"/>
    <lineage>
        <taxon>Bacteria</taxon>
        <taxon>Pseudomonadati</taxon>
        <taxon>Acidobacteriota</taxon>
        <taxon>Holophagae</taxon>
        <taxon>Acanthopleuribacterales</taxon>
        <taxon>Acanthopleuribacteraceae</taxon>
        <taxon>Sulfidibacter</taxon>
    </lineage>
</organism>
<dbReference type="KEGG" id="scor:J3U87_12450"/>